<protein>
    <submittedName>
        <fullName evidence="1">Uncharacterized protein</fullName>
    </submittedName>
</protein>
<evidence type="ECO:0000313" key="1">
    <source>
        <dbReference type="EMBL" id="CAF2141413.1"/>
    </source>
</evidence>
<dbReference type="EMBL" id="CAJNRG010012609">
    <property type="protein sequence ID" value="CAF2141413.1"/>
    <property type="molecule type" value="Genomic_DNA"/>
</dbReference>
<organism evidence="1 2">
    <name type="scientific">Rotaria magnacalcarata</name>
    <dbReference type="NCBI Taxonomy" id="392030"/>
    <lineage>
        <taxon>Eukaryota</taxon>
        <taxon>Metazoa</taxon>
        <taxon>Spiralia</taxon>
        <taxon>Gnathifera</taxon>
        <taxon>Rotifera</taxon>
        <taxon>Eurotatoria</taxon>
        <taxon>Bdelloidea</taxon>
        <taxon>Philodinida</taxon>
        <taxon>Philodinidae</taxon>
        <taxon>Rotaria</taxon>
    </lineage>
</organism>
<name>A0A816X466_9BILA</name>
<accession>A0A816X466</accession>
<reference evidence="1" key="1">
    <citation type="submission" date="2021-02" db="EMBL/GenBank/DDBJ databases">
        <authorList>
            <person name="Nowell W R."/>
        </authorList>
    </citation>
    <scope>NUCLEOTIDE SEQUENCE</scope>
</reference>
<comment type="caution">
    <text evidence="1">The sequence shown here is derived from an EMBL/GenBank/DDBJ whole genome shotgun (WGS) entry which is preliminary data.</text>
</comment>
<proteinExistence type="predicted"/>
<sequence>MANIARIQIQLNIITELAEKLDAAKKNSSKLDSQAKANKNWKKNQVIQMPEQIVVSYKNTLCSIHSCNCHIKCQLQYIEGMGSTEFKSCAAFGSQDICSNQVCAESRNNTKCTFEHHYHDYKEWRTTEKTVEVVYDDMQQLYHLSVTKKQMLDVEINPNKRRIAFIKHAFVMALIELLKECRDMVQKVKGFNLIAYIDVVLEALNKNIEDIQDVVRRVELKAKVDFFMALLINLQNSQSSNRLTYSRR</sequence>
<evidence type="ECO:0000313" key="2">
    <source>
        <dbReference type="Proteomes" id="UP000663887"/>
    </source>
</evidence>
<dbReference type="AlphaFoldDB" id="A0A816X466"/>
<gene>
    <name evidence="1" type="ORF">XDN619_LOCUS26797</name>
</gene>
<dbReference type="Proteomes" id="UP000663887">
    <property type="component" value="Unassembled WGS sequence"/>
</dbReference>